<dbReference type="HOGENOM" id="CLU_000288_95_1_1"/>
<dbReference type="GO" id="GO:0005524">
    <property type="term" value="F:ATP binding"/>
    <property type="evidence" value="ECO:0007669"/>
    <property type="project" value="UniProtKB-KW"/>
</dbReference>
<dbReference type="PROSITE" id="PS00108">
    <property type="entry name" value="PROTEIN_KINASE_ST"/>
    <property type="match status" value="1"/>
</dbReference>
<organism evidence="16 17">
    <name type="scientific">Theobroma cacao</name>
    <name type="common">Cacao</name>
    <name type="synonym">Cocoa</name>
    <dbReference type="NCBI Taxonomy" id="3641"/>
    <lineage>
        <taxon>Eukaryota</taxon>
        <taxon>Viridiplantae</taxon>
        <taxon>Streptophyta</taxon>
        <taxon>Embryophyta</taxon>
        <taxon>Tracheophyta</taxon>
        <taxon>Spermatophyta</taxon>
        <taxon>Magnoliopsida</taxon>
        <taxon>eudicotyledons</taxon>
        <taxon>Gunneridae</taxon>
        <taxon>Pentapetalae</taxon>
        <taxon>rosids</taxon>
        <taxon>malvids</taxon>
        <taxon>Malvales</taxon>
        <taxon>Malvaceae</taxon>
        <taxon>Byttnerioideae</taxon>
        <taxon>Theobroma</taxon>
    </lineage>
</organism>
<evidence type="ECO:0000259" key="15">
    <source>
        <dbReference type="PROSITE" id="PS51910"/>
    </source>
</evidence>
<keyword evidence="17" id="KW-1185">Reference proteome</keyword>
<dbReference type="InterPro" id="IPR029070">
    <property type="entry name" value="Chitinase_insertion_sf"/>
</dbReference>
<dbReference type="GO" id="GO:0006955">
    <property type="term" value="P:immune response"/>
    <property type="evidence" value="ECO:0000318"/>
    <property type="project" value="GO_Central"/>
</dbReference>
<dbReference type="SUPFAM" id="SSF54556">
    <property type="entry name" value="Chitinase insertion domain"/>
    <property type="match status" value="1"/>
</dbReference>
<proteinExistence type="predicted"/>
<dbReference type="InterPro" id="IPR017853">
    <property type="entry name" value="GH"/>
</dbReference>
<dbReference type="SMART" id="SM00220">
    <property type="entry name" value="S_TKc"/>
    <property type="match status" value="1"/>
</dbReference>
<feature type="domain" description="Protein kinase" evidence="14">
    <location>
        <begin position="473"/>
        <end position="759"/>
    </location>
</feature>
<keyword evidence="9" id="KW-0325">Glycoprotein</keyword>
<dbReference type="InterPro" id="IPR011583">
    <property type="entry name" value="Chitinase_II/V-like_cat"/>
</dbReference>
<gene>
    <name evidence="16" type="ORF">TCM_037104</name>
</gene>
<dbReference type="PANTHER" id="PTHR27002">
    <property type="entry name" value="RECEPTOR-LIKE SERINE/THREONINE-PROTEIN KINASE SD1-8"/>
    <property type="match status" value="1"/>
</dbReference>
<dbReference type="FunFam" id="1.10.510.10:FF:001964">
    <property type="entry name" value="Uncharacterized protein"/>
    <property type="match status" value="1"/>
</dbReference>
<evidence type="ECO:0000256" key="3">
    <source>
        <dbReference type="ARBA" id="ARBA00022679"/>
    </source>
</evidence>
<keyword evidence="3" id="KW-0808">Transferase</keyword>
<dbReference type="Proteomes" id="UP000026915">
    <property type="component" value="Chromosome 9"/>
</dbReference>
<evidence type="ECO:0000256" key="9">
    <source>
        <dbReference type="ARBA" id="ARBA00023180"/>
    </source>
</evidence>
<evidence type="ECO:0000256" key="1">
    <source>
        <dbReference type="ARBA" id="ARBA00012513"/>
    </source>
</evidence>
<keyword evidence="13" id="KW-1133">Transmembrane helix</keyword>
<dbReference type="SMART" id="SM00636">
    <property type="entry name" value="Glyco_18"/>
    <property type="match status" value="1"/>
</dbReference>
<sequence>MMLQMKRKNAPEMTLVFALTSASIPPNQPSVLKYLVLHPTKAQTWIKAGYLLGGEFPLADINTDLYTHLICAFADLNSSSYQLSISSANEQYFSDFTNTVKQKNPSITTLLSVGGGNADFSSMVNNSSHRKSFIDSSIKVARLFDFQGLDFSWVSVETSSDISNMASLYEEWRAAIDSETRNLSQSQLILTASVPYSPHISESLSFPVDSMKENLNWVHVMAYDYHTPLRDRLTGAHAALYDPDSNADTDYGIGEWINSGLPATKMVLSLPFYGYAWTLANPVNNAIGARANGPANRTANGPSETKDGDVSYKDIRKYIQEHGANTEYNATYVVNYCTVGATWICFDDVQAVKTKVKYAKEKKLLGYVVWRVPNDDNWVLSQAANSIGNRRKNRLLLILIILIPIVAVVVLLGAVSYYFRTTKSKSKGMVQKQTAKESKSKPKGTAANGDFYSGVPNLTVYAFSAIEVATDGFLNENKLGEGGYGPVYKGMLPDGQEIAVKKLSKTSNQGFEEFKNEVMLTAKLQHVNLVRLLGFCMDREEHMLIYEYLPNKSLDYYLYDPLRKFLLDWRKRVEIIEGVTQGLLYLQEYSRFTIIHRDLKASNILLDAGMKPKISDFGMARIFAKDGLEANTSRIVGTYGYVPPEYVREGLYSLKSDVYAFGVLLLQIISGKRNAYEYGVDKSLSLLDFAYDLWMEGKGLEFMDPSLDDRTSPCKLVRCMQIALLCVQENANDRPTMLDVSSMLRNETAQMAAPKRPAFSTKSNEDEEKRPELQVAICSVDDSTISEVVAR</sequence>
<dbReference type="InterPro" id="IPR008271">
    <property type="entry name" value="Ser/Thr_kinase_AS"/>
</dbReference>
<dbReference type="EMBL" id="CM001887">
    <property type="protein sequence ID" value="EOY29608.1"/>
    <property type="molecule type" value="Genomic_DNA"/>
</dbReference>
<dbReference type="FunFam" id="3.10.50.10:FF:000015">
    <property type="entry name" value="Chitotriosidase-1"/>
    <property type="match status" value="1"/>
</dbReference>
<evidence type="ECO:0000256" key="6">
    <source>
        <dbReference type="ARBA" id="ARBA00022777"/>
    </source>
</evidence>
<dbReference type="Gene3D" id="3.20.20.80">
    <property type="entry name" value="Glycosidases"/>
    <property type="match status" value="1"/>
</dbReference>
<dbReference type="Gene3D" id="3.30.200.20">
    <property type="entry name" value="Phosphorylase Kinase, domain 1"/>
    <property type="match status" value="1"/>
</dbReference>
<dbReference type="PROSITE" id="PS51910">
    <property type="entry name" value="GH18_2"/>
    <property type="match status" value="1"/>
</dbReference>
<dbReference type="InParanoid" id="A0A061GJM2"/>
<evidence type="ECO:0000256" key="12">
    <source>
        <dbReference type="SAM" id="MobiDB-lite"/>
    </source>
</evidence>
<dbReference type="GO" id="GO:0004674">
    <property type="term" value="F:protein serine/threonine kinase activity"/>
    <property type="evidence" value="ECO:0000318"/>
    <property type="project" value="GO_Central"/>
</dbReference>
<evidence type="ECO:0000313" key="17">
    <source>
        <dbReference type="Proteomes" id="UP000026915"/>
    </source>
</evidence>
<feature type="domain" description="GH18" evidence="15">
    <location>
        <begin position="45"/>
        <end position="391"/>
    </location>
</feature>
<feature type="transmembrane region" description="Helical" evidence="13">
    <location>
        <begin position="395"/>
        <end position="419"/>
    </location>
</feature>
<dbReference type="FunFam" id="3.30.200.20:FF:000195">
    <property type="entry name" value="G-type lectin S-receptor-like serine/threonine-protein kinase"/>
    <property type="match status" value="1"/>
</dbReference>
<keyword evidence="8" id="KW-1015">Disulfide bond</keyword>
<evidence type="ECO:0000256" key="13">
    <source>
        <dbReference type="SAM" id="Phobius"/>
    </source>
</evidence>
<evidence type="ECO:0000256" key="2">
    <source>
        <dbReference type="ARBA" id="ARBA00022527"/>
    </source>
</evidence>
<evidence type="ECO:0000259" key="14">
    <source>
        <dbReference type="PROSITE" id="PS50011"/>
    </source>
</evidence>
<dbReference type="Gramene" id="EOY29608">
    <property type="protein sequence ID" value="EOY29608"/>
    <property type="gene ID" value="TCM_037104"/>
</dbReference>
<keyword evidence="6" id="KW-0418">Kinase</keyword>
<keyword evidence="4" id="KW-0732">Signal</keyword>
<keyword evidence="5" id="KW-0547">Nucleotide-binding</keyword>
<dbReference type="CDD" id="cd02879">
    <property type="entry name" value="GH18_plant_chitinase_class_V"/>
    <property type="match status" value="1"/>
</dbReference>
<dbReference type="InterPro" id="IPR000719">
    <property type="entry name" value="Prot_kinase_dom"/>
</dbReference>
<name>A0A061GJM2_THECC</name>
<dbReference type="InterPro" id="IPR001223">
    <property type="entry name" value="Glyco_hydro18_cat"/>
</dbReference>
<keyword evidence="2" id="KW-0723">Serine/threonine-protein kinase</keyword>
<evidence type="ECO:0000256" key="4">
    <source>
        <dbReference type="ARBA" id="ARBA00022729"/>
    </source>
</evidence>
<feature type="region of interest" description="Disordered" evidence="12">
    <location>
        <begin position="752"/>
        <end position="771"/>
    </location>
</feature>
<evidence type="ECO:0000256" key="11">
    <source>
        <dbReference type="ARBA" id="ARBA00048679"/>
    </source>
</evidence>
<dbReference type="OMA" id="WERRIHI"/>
<evidence type="ECO:0000256" key="8">
    <source>
        <dbReference type="ARBA" id="ARBA00023157"/>
    </source>
</evidence>
<dbReference type="GO" id="GO:0007165">
    <property type="term" value="P:signal transduction"/>
    <property type="evidence" value="ECO:0000318"/>
    <property type="project" value="GO_Central"/>
</dbReference>
<dbReference type="InterPro" id="IPR011009">
    <property type="entry name" value="Kinase-like_dom_sf"/>
</dbReference>
<protein>
    <recommendedName>
        <fullName evidence="1">non-specific serine/threonine protein kinase</fullName>
        <ecNumber evidence="1">2.7.11.1</ecNumber>
    </recommendedName>
</protein>
<accession>A0A061GJM2</accession>
<dbReference type="InterPro" id="IPR001245">
    <property type="entry name" value="Ser-Thr/Tyr_kinase_cat_dom"/>
</dbReference>
<dbReference type="Gene3D" id="1.10.510.10">
    <property type="entry name" value="Transferase(Phosphotransferase) domain 1"/>
    <property type="match status" value="1"/>
</dbReference>
<evidence type="ECO:0000256" key="10">
    <source>
        <dbReference type="ARBA" id="ARBA00047899"/>
    </source>
</evidence>
<dbReference type="Pfam" id="PF00704">
    <property type="entry name" value="Glyco_hydro_18"/>
    <property type="match status" value="1"/>
</dbReference>
<reference evidence="16 17" key="1">
    <citation type="journal article" date="2013" name="Genome Biol.">
        <title>The genome sequence of the most widely cultivated cacao type and its use to identify candidate genes regulating pod color.</title>
        <authorList>
            <person name="Motamayor J.C."/>
            <person name="Mockaitis K."/>
            <person name="Schmutz J."/>
            <person name="Haiminen N."/>
            <person name="Iii D.L."/>
            <person name="Cornejo O."/>
            <person name="Findley S.D."/>
            <person name="Zheng P."/>
            <person name="Utro F."/>
            <person name="Royaert S."/>
            <person name="Saski C."/>
            <person name="Jenkins J."/>
            <person name="Podicheti R."/>
            <person name="Zhao M."/>
            <person name="Scheffler B.E."/>
            <person name="Stack J.C."/>
            <person name="Feltus F.A."/>
            <person name="Mustiga G.M."/>
            <person name="Amores F."/>
            <person name="Phillips W."/>
            <person name="Marelli J.P."/>
            <person name="May G.D."/>
            <person name="Shapiro H."/>
            <person name="Ma J."/>
            <person name="Bustamante C.D."/>
            <person name="Schnell R.J."/>
            <person name="Main D."/>
            <person name="Gilbert D."/>
            <person name="Parida L."/>
            <person name="Kuhn D.N."/>
        </authorList>
    </citation>
    <scope>NUCLEOTIDE SEQUENCE [LARGE SCALE GENOMIC DNA]</scope>
    <source>
        <strain evidence="17">cv. Matina 1-6</strain>
    </source>
</reference>
<dbReference type="STRING" id="3641.A0A061GJM2"/>
<comment type="catalytic activity">
    <reaction evidence="10">
        <text>L-threonyl-[protein] + ATP = O-phospho-L-threonyl-[protein] + ADP + H(+)</text>
        <dbReference type="Rhea" id="RHEA:46608"/>
        <dbReference type="Rhea" id="RHEA-COMP:11060"/>
        <dbReference type="Rhea" id="RHEA-COMP:11605"/>
        <dbReference type="ChEBI" id="CHEBI:15378"/>
        <dbReference type="ChEBI" id="CHEBI:30013"/>
        <dbReference type="ChEBI" id="CHEBI:30616"/>
        <dbReference type="ChEBI" id="CHEBI:61977"/>
        <dbReference type="ChEBI" id="CHEBI:456216"/>
        <dbReference type="EC" id="2.7.11.1"/>
    </reaction>
</comment>
<dbReference type="GO" id="GO:0005975">
    <property type="term" value="P:carbohydrate metabolic process"/>
    <property type="evidence" value="ECO:0007669"/>
    <property type="project" value="InterPro"/>
</dbReference>
<keyword evidence="13" id="KW-0472">Membrane</keyword>
<dbReference type="GO" id="GO:0005886">
    <property type="term" value="C:plasma membrane"/>
    <property type="evidence" value="ECO:0000318"/>
    <property type="project" value="GO_Central"/>
</dbReference>
<dbReference type="SUPFAM" id="SSF51445">
    <property type="entry name" value="(Trans)glycosidases"/>
    <property type="match status" value="1"/>
</dbReference>
<evidence type="ECO:0000256" key="5">
    <source>
        <dbReference type="ARBA" id="ARBA00022741"/>
    </source>
</evidence>
<dbReference type="PANTHER" id="PTHR27002:SF1077">
    <property type="entry name" value="CYSTEINE-RICH RECEPTOR-LIKE PROTEIN KINASE 4"/>
    <property type="match status" value="1"/>
</dbReference>
<dbReference type="EC" id="2.7.11.1" evidence="1"/>
<dbReference type="Pfam" id="PF07714">
    <property type="entry name" value="PK_Tyr_Ser-Thr"/>
    <property type="match status" value="1"/>
</dbReference>
<keyword evidence="13" id="KW-0812">Transmembrane</keyword>
<dbReference type="GO" id="GO:0008061">
    <property type="term" value="F:chitin binding"/>
    <property type="evidence" value="ECO:0007669"/>
    <property type="project" value="InterPro"/>
</dbReference>
<dbReference type="CDD" id="cd14066">
    <property type="entry name" value="STKc_IRAK"/>
    <property type="match status" value="1"/>
</dbReference>
<comment type="catalytic activity">
    <reaction evidence="11">
        <text>L-seryl-[protein] + ATP = O-phospho-L-seryl-[protein] + ADP + H(+)</text>
        <dbReference type="Rhea" id="RHEA:17989"/>
        <dbReference type="Rhea" id="RHEA-COMP:9863"/>
        <dbReference type="Rhea" id="RHEA-COMP:11604"/>
        <dbReference type="ChEBI" id="CHEBI:15378"/>
        <dbReference type="ChEBI" id="CHEBI:29999"/>
        <dbReference type="ChEBI" id="CHEBI:30616"/>
        <dbReference type="ChEBI" id="CHEBI:83421"/>
        <dbReference type="ChEBI" id="CHEBI:456216"/>
        <dbReference type="EC" id="2.7.11.1"/>
    </reaction>
</comment>
<evidence type="ECO:0000256" key="7">
    <source>
        <dbReference type="ARBA" id="ARBA00022840"/>
    </source>
</evidence>
<evidence type="ECO:0000313" key="16">
    <source>
        <dbReference type="EMBL" id="EOY29608.1"/>
    </source>
</evidence>
<keyword evidence="7" id="KW-0067">ATP-binding</keyword>
<dbReference type="eggNOG" id="KOG2806">
    <property type="taxonomic scope" value="Eukaryota"/>
</dbReference>
<dbReference type="PROSITE" id="PS50011">
    <property type="entry name" value="PROTEIN_KINASE_DOM"/>
    <property type="match status" value="1"/>
</dbReference>
<dbReference type="SUPFAM" id="SSF56112">
    <property type="entry name" value="Protein kinase-like (PK-like)"/>
    <property type="match status" value="1"/>
</dbReference>
<dbReference type="AlphaFoldDB" id="A0A061GJM2"/>
<dbReference type="Gene3D" id="3.10.50.10">
    <property type="match status" value="1"/>
</dbReference>